<evidence type="ECO:0000313" key="7">
    <source>
        <dbReference type="Proteomes" id="UP000322214"/>
    </source>
</evidence>
<accession>A0A5B9PHI4</accession>
<dbReference type="GO" id="GO:0051213">
    <property type="term" value="F:dioxygenase activity"/>
    <property type="evidence" value="ECO:0007669"/>
    <property type="project" value="UniProtKB-KW"/>
</dbReference>
<keyword evidence="7" id="KW-1185">Reference proteome</keyword>
<name>A0A5B9PHI4_9BACT</name>
<evidence type="ECO:0000313" key="6">
    <source>
        <dbReference type="EMBL" id="QEG25079.1"/>
    </source>
</evidence>
<evidence type="ECO:0000259" key="5">
    <source>
        <dbReference type="PROSITE" id="PS51296"/>
    </source>
</evidence>
<dbReference type="OrthoDB" id="9795104at2"/>
<keyword evidence="6" id="KW-0560">Oxidoreductase</keyword>
<dbReference type="GO" id="GO:0051537">
    <property type="term" value="F:2 iron, 2 sulfur cluster binding"/>
    <property type="evidence" value="ECO:0007669"/>
    <property type="project" value="UniProtKB-KW"/>
</dbReference>
<dbReference type="PANTHER" id="PTHR21496:SF23">
    <property type="entry name" value="3-PHENYLPROPIONATE_CINNAMIC ACID DIOXYGENASE FERREDOXIN SUBUNIT"/>
    <property type="match status" value="1"/>
</dbReference>
<keyword evidence="1" id="KW-0001">2Fe-2S</keyword>
<dbReference type="InterPro" id="IPR036922">
    <property type="entry name" value="Rieske_2Fe-2S_sf"/>
</dbReference>
<reference evidence="6 7" key="1">
    <citation type="submission" date="2019-08" db="EMBL/GenBank/DDBJ databases">
        <title>Deep-cultivation of Planctomycetes and their phenomic and genomic characterization uncovers novel biology.</title>
        <authorList>
            <person name="Wiegand S."/>
            <person name="Jogler M."/>
            <person name="Boedeker C."/>
            <person name="Pinto D."/>
            <person name="Vollmers J."/>
            <person name="Rivas-Marin E."/>
            <person name="Kohn T."/>
            <person name="Peeters S.H."/>
            <person name="Heuer A."/>
            <person name="Rast P."/>
            <person name="Oberbeckmann S."/>
            <person name="Bunk B."/>
            <person name="Jeske O."/>
            <person name="Meyerdierks A."/>
            <person name="Storesund J.E."/>
            <person name="Kallscheuer N."/>
            <person name="Luecker S."/>
            <person name="Lage O.M."/>
            <person name="Pohl T."/>
            <person name="Merkel B.J."/>
            <person name="Hornburger P."/>
            <person name="Mueller R.-W."/>
            <person name="Bruemmer F."/>
            <person name="Labrenz M."/>
            <person name="Spormann A.M."/>
            <person name="Op den Camp H."/>
            <person name="Overmann J."/>
            <person name="Amann R."/>
            <person name="Jetten M.S.M."/>
            <person name="Mascher T."/>
            <person name="Medema M.H."/>
            <person name="Devos D.P."/>
            <person name="Kaster A.-K."/>
            <person name="Ovreas L."/>
            <person name="Rohde M."/>
            <person name="Galperin M.Y."/>
            <person name="Jogler C."/>
        </authorList>
    </citation>
    <scope>NUCLEOTIDE SEQUENCE [LARGE SCALE GENOMIC DNA]</scope>
    <source>
        <strain evidence="6 7">FC18</strain>
    </source>
</reference>
<dbReference type="InterPro" id="IPR017941">
    <property type="entry name" value="Rieske_2Fe-2S"/>
</dbReference>
<dbReference type="STRING" id="980251.GCA_001642875_01380"/>
<proteinExistence type="predicted"/>
<gene>
    <name evidence="6" type="primary">nagAb</name>
    <name evidence="6" type="ORF">MFFC18_50020</name>
</gene>
<dbReference type="KEGG" id="mff:MFFC18_50020"/>
<dbReference type="Proteomes" id="UP000322214">
    <property type="component" value="Chromosome"/>
</dbReference>
<dbReference type="AlphaFoldDB" id="A0A5B9PHI4"/>
<keyword evidence="3" id="KW-0408">Iron</keyword>
<dbReference type="CDD" id="cd03528">
    <property type="entry name" value="Rieske_RO_ferredoxin"/>
    <property type="match status" value="1"/>
</dbReference>
<dbReference type="GO" id="GO:0046872">
    <property type="term" value="F:metal ion binding"/>
    <property type="evidence" value="ECO:0007669"/>
    <property type="project" value="UniProtKB-KW"/>
</dbReference>
<dbReference type="Gene3D" id="2.102.10.10">
    <property type="entry name" value="Rieske [2Fe-2S] iron-sulphur domain"/>
    <property type="match status" value="1"/>
</dbReference>
<evidence type="ECO:0000256" key="3">
    <source>
        <dbReference type="ARBA" id="ARBA00023004"/>
    </source>
</evidence>
<organism evidence="6 7">
    <name type="scientific">Mariniblastus fucicola</name>
    <dbReference type="NCBI Taxonomy" id="980251"/>
    <lineage>
        <taxon>Bacteria</taxon>
        <taxon>Pseudomonadati</taxon>
        <taxon>Planctomycetota</taxon>
        <taxon>Planctomycetia</taxon>
        <taxon>Pirellulales</taxon>
        <taxon>Pirellulaceae</taxon>
        <taxon>Mariniblastus</taxon>
    </lineage>
</organism>
<dbReference type="PROSITE" id="PS51296">
    <property type="entry name" value="RIESKE"/>
    <property type="match status" value="1"/>
</dbReference>
<sequence length="113" mass="12764">MAEFVSVAHVDDIPVGKGKAFEVGERVIAIFNDDGTFFAIDDMCPHMGASLADGHLEDSTVACPWHAWRFDIRDGSWCDNRRLKTDRFEVRVVEDRIEVTTEPTPKSEDDLTH</sequence>
<keyword evidence="2" id="KW-0479">Metal-binding</keyword>
<dbReference type="EMBL" id="CP042912">
    <property type="protein sequence ID" value="QEG25079.1"/>
    <property type="molecule type" value="Genomic_DNA"/>
</dbReference>
<dbReference type="RefSeq" id="WP_075084182.1">
    <property type="nucleotide sequence ID" value="NZ_CP042912.1"/>
</dbReference>
<keyword evidence="4" id="KW-0411">Iron-sulfur</keyword>
<evidence type="ECO:0000256" key="4">
    <source>
        <dbReference type="ARBA" id="ARBA00023014"/>
    </source>
</evidence>
<feature type="domain" description="Rieske" evidence="5">
    <location>
        <begin position="5"/>
        <end position="99"/>
    </location>
</feature>
<dbReference type="PANTHER" id="PTHR21496">
    <property type="entry name" value="FERREDOXIN-RELATED"/>
    <property type="match status" value="1"/>
</dbReference>
<evidence type="ECO:0000256" key="1">
    <source>
        <dbReference type="ARBA" id="ARBA00022714"/>
    </source>
</evidence>
<keyword evidence="6" id="KW-0223">Dioxygenase</keyword>
<protein>
    <submittedName>
        <fullName evidence="6">Naphthalene 1,2-dioxygenase/salicylate 5-hydroxylase systems, ferredoxin component</fullName>
    </submittedName>
</protein>
<evidence type="ECO:0000256" key="2">
    <source>
        <dbReference type="ARBA" id="ARBA00022723"/>
    </source>
</evidence>
<dbReference type="Pfam" id="PF00355">
    <property type="entry name" value="Rieske"/>
    <property type="match status" value="1"/>
</dbReference>
<dbReference type="SUPFAM" id="SSF50022">
    <property type="entry name" value="ISP domain"/>
    <property type="match status" value="1"/>
</dbReference>